<evidence type="ECO:0000313" key="4">
    <source>
        <dbReference type="Proteomes" id="UP000035579"/>
    </source>
</evidence>
<name>A0AAC8TD82_9BACT</name>
<dbReference type="AlphaFoldDB" id="A0AAC8TD82"/>
<dbReference type="EMBL" id="CP011509">
    <property type="protein sequence ID" value="AKJ01558.1"/>
    <property type="molecule type" value="Genomic_DNA"/>
</dbReference>
<accession>A0AAC8TD82</accession>
<dbReference type="EMBL" id="QUMU01000003">
    <property type="protein sequence ID" value="REG34376.1"/>
    <property type="molecule type" value="Genomic_DNA"/>
</dbReference>
<dbReference type="RefSeq" id="WP_047856105.1">
    <property type="nucleotide sequence ID" value="NZ_CP011509.1"/>
</dbReference>
<reference evidence="3 5" key="2">
    <citation type="submission" date="2018-08" db="EMBL/GenBank/DDBJ databases">
        <title>Genomic Encyclopedia of Archaeal and Bacterial Type Strains, Phase II (KMG-II): from individual species to whole genera.</title>
        <authorList>
            <person name="Goeker M."/>
        </authorList>
    </citation>
    <scope>NUCLEOTIDE SEQUENCE [LARGE SCALE GENOMIC DNA]</scope>
    <source>
        <strain evidence="3 5">DSM 2261</strain>
    </source>
</reference>
<evidence type="ECO:0000313" key="2">
    <source>
        <dbReference type="EMBL" id="AKJ01558.1"/>
    </source>
</evidence>
<organism evidence="2 4">
    <name type="scientific">Archangium gephyra</name>
    <dbReference type="NCBI Taxonomy" id="48"/>
    <lineage>
        <taxon>Bacteria</taxon>
        <taxon>Pseudomonadati</taxon>
        <taxon>Myxococcota</taxon>
        <taxon>Myxococcia</taxon>
        <taxon>Myxococcales</taxon>
        <taxon>Cystobacterineae</taxon>
        <taxon>Archangiaceae</taxon>
        <taxon>Archangium</taxon>
    </lineage>
</organism>
<proteinExistence type="predicted"/>
<evidence type="ECO:0000313" key="3">
    <source>
        <dbReference type="EMBL" id="REG34376.1"/>
    </source>
</evidence>
<gene>
    <name evidence="2" type="ORF">AA314_03184</name>
    <name evidence="3" type="ORF">ATI61_103269</name>
</gene>
<protein>
    <submittedName>
        <fullName evidence="2">Uncharacterized protein</fullName>
    </submittedName>
</protein>
<keyword evidence="5" id="KW-1185">Reference proteome</keyword>
<sequence length="333" mass="36236">MSMTFLPYELPSLFTFEQDAGSPVIQAPEVGIRISARDVEYAQDVLRFELLVSCCFPRSYVQSFQRFSQALVFVLEDAAGGRATMARTIDPHKRYPAMSGPNFRKPPVVDAAPRSFRTNWMRVPLELPLPVPAWGPSFFVTVLLQEHVSNTLAFDLLHGGVRSFLGGRRHALLTASGIEDEDETPPDPAELFPSLPSAPPGDTSEPVPAVGSLTLTPRGAGPFSGNSAILLDATLVLPGEELAVGGAEAWLRSLFICSSHQATQFPRVGNWLGDRLVFPDDVRTRKVAGREQALISQSFALTDLLGGPLSPGTHYVQVSARQYRSNMVTLTCT</sequence>
<evidence type="ECO:0000313" key="5">
    <source>
        <dbReference type="Proteomes" id="UP000256345"/>
    </source>
</evidence>
<dbReference type="KEGG" id="age:AA314_03184"/>
<dbReference type="Proteomes" id="UP000256345">
    <property type="component" value="Unassembled WGS sequence"/>
</dbReference>
<evidence type="ECO:0000256" key="1">
    <source>
        <dbReference type="SAM" id="MobiDB-lite"/>
    </source>
</evidence>
<reference evidence="2 4" key="1">
    <citation type="submission" date="2015-05" db="EMBL/GenBank/DDBJ databases">
        <title>Genome assembly of Archangium gephyra DSM 2261.</title>
        <authorList>
            <person name="Sharma G."/>
            <person name="Subramanian S."/>
        </authorList>
    </citation>
    <scope>NUCLEOTIDE SEQUENCE [LARGE SCALE GENOMIC DNA]</scope>
    <source>
        <strain evidence="2 4">DSM 2261</strain>
    </source>
</reference>
<dbReference type="Proteomes" id="UP000035579">
    <property type="component" value="Chromosome"/>
</dbReference>
<feature type="region of interest" description="Disordered" evidence="1">
    <location>
        <begin position="177"/>
        <end position="213"/>
    </location>
</feature>